<dbReference type="GO" id="GO:0043024">
    <property type="term" value="F:ribosomal small subunit binding"/>
    <property type="evidence" value="ECO:0007669"/>
    <property type="project" value="TreeGrafter"/>
</dbReference>
<accession>A0A1G2NEI7</accession>
<dbReference type="STRING" id="1802319.A2928_04195"/>
<dbReference type="InterPro" id="IPR050574">
    <property type="entry name" value="HPF/YfiA_ribosome-assoc"/>
</dbReference>
<dbReference type="Pfam" id="PF02482">
    <property type="entry name" value="Ribosomal_S30AE"/>
    <property type="match status" value="1"/>
</dbReference>
<dbReference type="Proteomes" id="UP000176221">
    <property type="component" value="Unassembled WGS sequence"/>
</dbReference>
<protein>
    <submittedName>
        <fullName evidence="2">Ribosomal subunit interface protein</fullName>
    </submittedName>
</protein>
<dbReference type="SUPFAM" id="SSF69754">
    <property type="entry name" value="Ribosome binding protein Y (YfiA homologue)"/>
    <property type="match status" value="1"/>
</dbReference>
<dbReference type="PANTHER" id="PTHR33231">
    <property type="entry name" value="30S RIBOSOMAL PROTEIN"/>
    <property type="match status" value="1"/>
</dbReference>
<name>A0A1G2NEI7_9BACT</name>
<dbReference type="CDD" id="cd00552">
    <property type="entry name" value="RaiA"/>
    <property type="match status" value="1"/>
</dbReference>
<organism evidence="2 3">
    <name type="scientific">Candidatus Taylorbacteria bacterium RIFCSPLOWO2_01_FULL_45_15b</name>
    <dbReference type="NCBI Taxonomy" id="1802319"/>
    <lineage>
        <taxon>Bacteria</taxon>
        <taxon>Candidatus Tayloriibacteriota</taxon>
    </lineage>
</organism>
<dbReference type="NCBIfam" id="TIGR00741">
    <property type="entry name" value="yfiA"/>
    <property type="match status" value="1"/>
</dbReference>
<dbReference type="Gene3D" id="3.30.160.100">
    <property type="entry name" value="Ribosome hibernation promotion factor-like"/>
    <property type="match status" value="1"/>
</dbReference>
<evidence type="ECO:0000313" key="3">
    <source>
        <dbReference type="Proteomes" id="UP000176221"/>
    </source>
</evidence>
<gene>
    <name evidence="2" type="ORF">A2928_04195</name>
</gene>
<sequence>MFQLQITTKATNIEVTPAISDYVQKKISSLEKFIPTGDTSAKADVEVAKTTKHHAGGDVFRAEINFHLGNKHLRAECIKEDLYAAIDEIKDEIARELKSSKEKDVTLLKRGGRKIKDILRGIRG</sequence>
<proteinExistence type="predicted"/>
<reference evidence="2 3" key="1">
    <citation type="journal article" date="2016" name="Nat. Commun.">
        <title>Thousands of microbial genomes shed light on interconnected biogeochemical processes in an aquifer system.</title>
        <authorList>
            <person name="Anantharaman K."/>
            <person name="Brown C.T."/>
            <person name="Hug L.A."/>
            <person name="Sharon I."/>
            <person name="Castelle C.J."/>
            <person name="Probst A.J."/>
            <person name="Thomas B.C."/>
            <person name="Singh A."/>
            <person name="Wilkins M.J."/>
            <person name="Karaoz U."/>
            <person name="Brodie E.L."/>
            <person name="Williams K.H."/>
            <person name="Hubbard S.S."/>
            <person name="Banfield J.F."/>
        </authorList>
    </citation>
    <scope>NUCLEOTIDE SEQUENCE [LARGE SCALE GENOMIC DNA]</scope>
</reference>
<dbReference type="EMBL" id="MHRX01000010">
    <property type="protein sequence ID" value="OHA34495.1"/>
    <property type="molecule type" value="Genomic_DNA"/>
</dbReference>
<comment type="caution">
    <text evidence="2">The sequence shown here is derived from an EMBL/GenBank/DDBJ whole genome shotgun (WGS) entry which is preliminary data.</text>
</comment>
<dbReference type="PANTHER" id="PTHR33231:SF1">
    <property type="entry name" value="30S RIBOSOMAL PROTEIN"/>
    <property type="match status" value="1"/>
</dbReference>
<dbReference type="GO" id="GO:0045900">
    <property type="term" value="P:negative regulation of translational elongation"/>
    <property type="evidence" value="ECO:0007669"/>
    <property type="project" value="TreeGrafter"/>
</dbReference>
<evidence type="ECO:0000256" key="1">
    <source>
        <dbReference type="ARBA" id="ARBA00022845"/>
    </source>
</evidence>
<evidence type="ECO:0000313" key="2">
    <source>
        <dbReference type="EMBL" id="OHA34495.1"/>
    </source>
</evidence>
<dbReference type="GO" id="GO:0022627">
    <property type="term" value="C:cytosolic small ribosomal subunit"/>
    <property type="evidence" value="ECO:0007669"/>
    <property type="project" value="TreeGrafter"/>
</dbReference>
<keyword evidence="1" id="KW-0810">Translation regulation</keyword>
<dbReference type="InterPro" id="IPR036567">
    <property type="entry name" value="RHF-like"/>
</dbReference>
<dbReference type="AlphaFoldDB" id="A0A1G2NEI7"/>
<dbReference type="InterPro" id="IPR003489">
    <property type="entry name" value="RHF/RaiA"/>
</dbReference>